<gene>
    <name evidence="2" type="ORF">AVDCRST_MAG54-2496</name>
</gene>
<dbReference type="PANTHER" id="PTHR38011">
    <property type="entry name" value="DIHYDROFOLATE REDUCTASE FAMILY PROTEIN (AFU_ORTHOLOGUE AFUA_8G06820)"/>
    <property type="match status" value="1"/>
</dbReference>
<dbReference type="EMBL" id="CADCTH010000319">
    <property type="protein sequence ID" value="CAA9261346.1"/>
    <property type="molecule type" value="Genomic_DNA"/>
</dbReference>
<protein>
    <submittedName>
        <fullName evidence="2">Dihydrofolate reductase homolog</fullName>
    </submittedName>
</protein>
<dbReference type="PANTHER" id="PTHR38011:SF12">
    <property type="entry name" value="BIFUNCTIONAL DEAMINASE-REDUCTASE DOMAIN PROTEIN"/>
    <property type="match status" value="1"/>
</dbReference>
<dbReference type="Pfam" id="PF01872">
    <property type="entry name" value="RibD_C"/>
    <property type="match status" value="1"/>
</dbReference>
<dbReference type="GO" id="GO:0008703">
    <property type="term" value="F:5-amino-6-(5-phosphoribosylamino)uracil reductase activity"/>
    <property type="evidence" value="ECO:0007669"/>
    <property type="project" value="InterPro"/>
</dbReference>
<dbReference type="SUPFAM" id="SSF53597">
    <property type="entry name" value="Dihydrofolate reductase-like"/>
    <property type="match status" value="1"/>
</dbReference>
<accession>A0A6J4ITP4</accession>
<dbReference type="InterPro" id="IPR002734">
    <property type="entry name" value="RibDG_C"/>
</dbReference>
<proteinExistence type="predicted"/>
<dbReference type="GO" id="GO:0009231">
    <property type="term" value="P:riboflavin biosynthetic process"/>
    <property type="evidence" value="ECO:0007669"/>
    <property type="project" value="InterPro"/>
</dbReference>
<dbReference type="InterPro" id="IPR050765">
    <property type="entry name" value="Riboflavin_Biosynth_HTPR"/>
</dbReference>
<dbReference type="AlphaFoldDB" id="A0A6J4ITP4"/>
<dbReference type="InterPro" id="IPR024072">
    <property type="entry name" value="DHFR-like_dom_sf"/>
</dbReference>
<sequence>MARLRVHAFTITLDGFGTGTDQRADAPFGDGVEGLHDWMVPSFRGEGTGPDDAAFRAGEENVGATIMGRNMFGPVRGAWPDESWRGWWGETPPYGHDVFVLTHHPRPSLAMDGGTTFHFLEATPAEVLARATEAAGGRDVRLGGGVATVRAFLAEGLVDELHLVVAPILAGAGERLFEGLEGLPAAYRVESLVPGGVGNAHVTVVRW</sequence>
<evidence type="ECO:0000259" key="1">
    <source>
        <dbReference type="Pfam" id="PF01872"/>
    </source>
</evidence>
<reference evidence="2" key="1">
    <citation type="submission" date="2020-02" db="EMBL/GenBank/DDBJ databases">
        <authorList>
            <person name="Meier V. D."/>
        </authorList>
    </citation>
    <scope>NUCLEOTIDE SEQUENCE</scope>
    <source>
        <strain evidence="2">AVDCRST_MAG54</strain>
    </source>
</reference>
<dbReference type="Gene3D" id="3.40.430.10">
    <property type="entry name" value="Dihydrofolate Reductase, subunit A"/>
    <property type="match status" value="1"/>
</dbReference>
<organism evidence="2">
    <name type="scientific">uncultured Actinomycetospora sp</name>
    <dbReference type="NCBI Taxonomy" id="1135996"/>
    <lineage>
        <taxon>Bacteria</taxon>
        <taxon>Bacillati</taxon>
        <taxon>Actinomycetota</taxon>
        <taxon>Actinomycetes</taxon>
        <taxon>Pseudonocardiales</taxon>
        <taxon>Pseudonocardiaceae</taxon>
        <taxon>Actinomycetospora</taxon>
        <taxon>environmental samples</taxon>
    </lineage>
</organism>
<feature type="domain" description="Bacterial bifunctional deaminase-reductase C-terminal" evidence="1">
    <location>
        <begin position="9"/>
        <end position="180"/>
    </location>
</feature>
<name>A0A6J4ITP4_9PSEU</name>
<evidence type="ECO:0000313" key="2">
    <source>
        <dbReference type="EMBL" id="CAA9261346.1"/>
    </source>
</evidence>